<evidence type="ECO:0000313" key="1">
    <source>
        <dbReference type="EMBL" id="CAK7919125.1"/>
    </source>
</evidence>
<accession>A0AAV1TE61</accession>
<evidence type="ECO:0000313" key="2">
    <source>
        <dbReference type="Proteomes" id="UP001162060"/>
    </source>
</evidence>
<gene>
    <name evidence="1" type="ORF">PM001_LOCUS5931</name>
</gene>
<reference evidence="1" key="1">
    <citation type="submission" date="2024-01" db="EMBL/GenBank/DDBJ databases">
        <authorList>
            <person name="Webb A."/>
        </authorList>
    </citation>
    <scope>NUCLEOTIDE SEQUENCE</scope>
    <source>
        <strain evidence="1">Pm1</strain>
    </source>
</reference>
<dbReference type="Proteomes" id="UP001162060">
    <property type="component" value="Unassembled WGS sequence"/>
</dbReference>
<protein>
    <submittedName>
        <fullName evidence="1">Uncharacterized protein</fullName>
    </submittedName>
</protein>
<comment type="caution">
    <text evidence="1">The sequence shown here is derived from an EMBL/GenBank/DDBJ whole genome shotgun (WGS) entry which is preliminary data.</text>
</comment>
<proteinExistence type="predicted"/>
<organism evidence="1 2">
    <name type="scientific">Peronospora matthiolae</name>
    <dbReference type="NCBI Taxonomy" id="2874970"/>
    <lineage>
        <taxon>Eukaryota</taxon>
        <taxon>Sar</taxon>
        <taxon>Stramenopiles</taxon>
        <taxon>Oomycota</taxon>
        <taxon>Peronosporomycetes</taxon>
        <taxon>Peronosporales</taxon>
        <taxon>Peronosporaceae</taxon>
        <taxon>Peronospora</taxon>
    </lineage>
</organism>
<dbReference type="EMBL" id="CAKLBY020000048">
    <property type="protein sequence ID" value="CAK7919125.1"/>
    <property type="molecule type" value="Genomic_DNA"/>
</dbReference>
<name>A0AAV1TE61_9STRA</name>
<sequence>MKQLESYEHFVLRELLRASSDLSGDFVHAGS</sequence>
<dbReference type="AlphaFoldDB" id="A0AAV1TE61"/>